<organism evidence="2 3">
    <name type="scientific">Stylosanthes scabra</name>
    <dbReference type="NCBI Taxonomy" id="79078"/>
    <lineage>
        <taxon>Eukaryota</taxon>
        <taxon>Viridiplantae</taxon>
        <taxon>Streptophyta</taxon>
        <taxon>Embryophyta</taxon>
        <taxon>Tracheophyta</taxon>
        <taxon>Spermatophyta</taxon>
        <taxon>Magnoliopsida</taxon>
        <taxon>eudicotyledons</taxon>
        <taxon>Gunneridae</taxon>
        <taxon>Pentapetalae</taxon>
        <taxon>rosids</taxon>
        <taxon>fabids</taxon>
        <taxon>Fabales</taxon>
        <taxon>Fabaceae</taxon>
        <taxon>Papilionoideae</taxon>
        <taxon>50 kb inversion clade</taxon>
        <taxon>dalbergioids sensu lato</taxon>
        <taxon>Dalbergieae</taxon>
        <taxon>Pterocarpus clade</taxon>
        <taxon>Stylosanthes</taxon>
    </lineage>
</organism>
<protein>
    <submittedName>
        <fullName evidence="2">Uncharacterized protein</fullName>
    </submittedName>
</protein>
<keyword evidence="3" id="KW-1185">Reference proteome</keyword>
<proteinExistence type="predicted"/>
<comment type="caution">
    <text evidence="2">The sequence shown here is derived from an EMBL/GenBank/DDBJ whole genome shotgun (WGS) entry which is preliminary data.</text>
</comment>
<dbReference type="Proteomes" id="UP001341840">
    <property type="component" value="Unassembled WGS sequence"/>
</dbReference>
<name>A0ABU6UDG2_9FABA</name>
<sequence>MALYAQRTVVKPYAIKRASDNVELWDIAIEKTSTRKGRSKTFRVTRSSPLTDFTTYSATSQLKGQRDHPHGNVSSTVQIPDIPDPLFFA</sequence>
<reference evidence="2 3" key="1">
    <citation type="journal article" date="2023" name="Plants (Basel)">
        <title>Bridging the Gap: Combining Genomics and Transcriptomics Approaches to Understand Stylosanthes scabra, an Orphan Legume from the Brazilian Caatinga.</title>
        <authorList>
            <person name="Ferreira-Neto J.R.C."/>
            <person name="da Silva M.D."/>
            <person name="Binneck E."/>
            <person name="de Melo N.F."/>
            <person name="da Silva R.H."/>
            <person name="de Melo A.L.T.M."/>
            <person name="Pandolfi V."/>
            <person name="Bustamante F.O."/>
            <person name="Brasileiro-Vidal A.C."/>
            <person name="Benko-Iseppon A.M."/>
        </authorList>
    </citation>
    <scope>NUCLEOTIDE SEQUENCE [LARGE SCALE GENOMIC DNA]</scope>
    <source>
        <tissue evidence="2">Leaves</tissue>
    </source>
</reference>
<gene>
    <name evidence="2" type="ORF">PIB30_030338</name>
</gene>
<evidence type="ECO:0000313" key="3">
    <source>
        <dbReference type="Proteomes" id="UP001341840"/>
    </source>
</evidence>
<dbReference type="EMBL" id="JASCZI010120955">
    <property type="protein sequence ID" value="MED6158168.1"/>
    <property type="molecule type" value="Genomic_DNA"/>
</dbReference>
<feature type="region of interest" description="Disordered" evidence="1">
    <location>
        <begin position="60"/>
        <end position="89"/>
    </location>
</feature>
<accession>A0ABU6UDG2</accession>
<evidence type="ECO:0000313" key="2">
    <source>
        <dbReference type="EMBL" id="MED6158168.1"/>
    </source>
</evidence>
<evidence type="ECO:0000256" key="1">
    <source>
        <dbReference type="SAM" id="MobiDB-lite"/>
    </source>
</evidence>